<dbReference type="InterPro" id="IPR027417">
    <property type="entry name" value="P-loop_NTPase"/>
</dbReference>
<dbReference type="EMBL" id="JBFXLU010000111">
    <property type="protein sequence ID" value="KAL2841266.1"/>
    <property type="molecule type" value="Genomic_DNA"/>
</dbReference>
<evidence type="ECO:0000256" key="1">
    <source>
        <dbReference type="ARBA" id="ARBA00022737"/>
    </source>
</evidence>
<dbReference type="SUPFAM" id="SSF48452">
    <property type="entry name" value="TPR-like"/>
    <property type="match status" value="1"/>
</dbReference>
<feature type="domain" description="Fungal STAND N-terminal Goodbye" evidence="2">
    <location>
        <begin position="16"/>
        <end position="133"/>
    </location>
</feature>
<dbReference type="PANTHER" id="PTHR10039">
    <property type="entry name" value="AMELOGENIN"/>
    <property type="match status" value="1"/>
</dbReference>
<dbReference type="Pfam" id="PF17109">
    <property type="entry name" value="Goodbye"/>
    <property type="match status" value="1"/>
</dbReference>
<feature type="domain" description="Nephrocystin 3-like N-terminal" evidence="3">
    <location>
        <begin position="285"/>
        <end position="456"/>
    </location>
</feature>
<keyword evidence="1" id="KW-0677">Repeat</keyword>
<dbReference type="Proteomes" id="UP001610446">
    <property type="component" value="Unassembled WGS sequence"/>
</dbReference>
<dbReference type="Gene3D" id="3.40.50.300">
    <property type="entry name" value="P-loop containing nucleotide triphosphate hydrolases"/>
    <property type="match status" value="1"/>
</dbReference>
<dbReference type="Gene3D" id="1.25.40.10">
    <property type="entry name" value="Tetratricopeptide repeat domain"/>
    <property type="match status" value="1"/>
</dbReference>
<evidence type="ECO:0000259" key="2">
    <source>
        <dbReference type="Pfam" id="PF17109"/>
    </source>
</evidence>
<evidence type="ECO:0000259" key="3">
    <source>
        <dbReference type="Pfam" id="PF24883"/>
    </source>
</evidence>
<dbReference type="SUPFAM" id="SSF52540">
    <property type="entry name" value="P-loop containing nucleoside triphosphate hydrolases"/>
    <property type="match status" value="1"/>
</dbReference>
<dbReference type="Pfam" id="PF24883">
    <property type="entry name" value="NPHP3_N"/>
    <property type="match status" value="1"/>
</dbReference>
<gene>
    <name evidence="4" type="ORF">BJY01DRAFT_257114</name>
</gene>
<keyword evidence="5" id="KW-1185">Reference proteome</keyword>
<dbReference type="PANTHER" id="PTHR10039:SF17">
    <property type="entry name" value="FUNGAL STAND N-TERMINAL GOODBYE DOMAIN-CONTAINING PROTEIN-RELATED"/>
    <property type="match status" value="1"/>
</dbReference>
<dbReference type="InterPro" id="IPR011990">
    <property type="entry name" value="TPR-like_helical_dom_sf"/>
</dbReference>
<reference evidence="4 5" key="1">
    <citation type="submission" date="2024-07" db="EMBL/GenBank/DDBJ databases">
        <title>Section-level genome sequencing and comparative genomics of Aspergillus sections Usti and Cavernicolus.</title>
        <authorList>
            <consortium name="Lawrence Berkeley National Laboratory"/>
            <person name="Nybo J.L."/>
            <person name="Vesth T.C."/>
            <person name="Theobald S."/>
            <person name="Frisvad J.C."/>
            <person name="Larsen T.O."/>
            <person name="Kjaerboelling I."/>
            <person name="Rothschild-Mancinelli K."/>
            <person name="Lyhne E.K."/>
            <person name="Kogle M.E."/>
            <person name="Barry K."/>
            <person name="Clum A."/>
            <person name="Na H."/>
            <person name="Ledsgaard L."/>
            <person name="Lin J."/>
            <person name="Lipzen A."/>
            <person name="Kuo A."/>
            <person name="Riley R."/>
            <person name="Mondo S."/>
            <person name="Labutti K."/>
            <person name="Haridas S."/>
            <person name="Pangalinan J."/>
            <person name="Salamov A.A."/>
            <person name="Simmons B.A."/>
            <person name="Magnuson J.K."/>
            <person name="Chen J."/>
            <person name="Drula E."/>
            <person name="Henrissat B."/>
            <person name="Wiebenga A."/>
            <person name="Lubbers R.J."/>
            <person name="Gomes A.C."/>
            <person name="Makela M.R."/>
            <person name="Stajich J."/>
            <person name="Grigoriev I.V."/>
            <person name="Mortensen U.H."/>
            <person name="De Vries R.P."/>
            <person name="Baker S.E."/>
            <person name="Andersen M.R."/>
        </authorList>
    </citation>
    <scope>NUCLEOTIDE SEQUENCE [LARGE SCALE GENOMIC DNA]</scope>
    <source>
        <strain evidence="4 5">CBS 123904</strain>
    </source>
</reference>
<evidence type="ECO:0000313" key="4">
    <source>
        <dbReference type="EMBL" id="KAL2841266.1"/>
    </source>
</evidence>
<name>A0ABR4JMJ1_9EURO</name>
<comment type="caution">
    <text evidence="4">The sequence shown here is derived from an EMBL/GenBank/DDBJ whole genome shotgun (WGS) entry which is preliminary data.</text>
</comment>
<evidence type="ECO:0008006" key="6">
    <source>
        <dbReference type="Google" id="ProtNLM"/>
    </source>
</evidence>
<dbReference type="InterPro" id="IPR056884">
    <property type="entry name" value="NPHP3-like_N"/>
</dbReference>
<protein>
    <recommendedName>
        <fullName evidence="6">Fungal STAND N-terminal Goodbye domain-containing protein</fullName>
    </recommendedName>
</protein>
<sequence>MSTVEIADDYNIQETWNRACQAFARMTQADLTSSPKLSVDQVLDEIQRRQDDEDEKHNKYRAAKDAIRKTGDFLLVLGGIAAQGASMVFAPSSLCFNAISYLIETGAKYKRIFSSLAELFRRILDVLERCKIYMRLPAEAVDISLRKIINEELVCFVDICALSIKVMKGNKILTALKVFAFDSDEGVNGQLGRLASLVERESQMRATLGFESQKNSEMVIAETRDGTRKVASSVDKLLSSERKKDADNVAERLLSGIDNNLDTPSETFKNILATYKQYLSEQVSGTGQWFQSDILYTSWVDSPRSKCSILGVSGDQGTGKSFLFANIVKCLQEAYSERAEDMTRTSVAYYIFDQGDDGSSLIKALKALAWQIAKADMVYRKELSSIQTTGINQIGSLCDVLFGKSYKADSTFFLLFDGIDRMGKQHLKELLRVLGEWQTKSADWSRFTLRIFLTGRTEIMNRVNDELGDGISVIDMASKNRDDILKFINNRMDKMDILSSSSEQVKSLRGEILEALAKPSSDFVNIGLLLDEISSKQRPGEVRDILSRSGENRSDTIVRKIDALNEALSDEDISDLNELLTWVMFAIRSLSVAELEAVLVLKSHEPSLRPLIEKLRDQYSSLFHIAAAKVHLSSESIAEFLRQSSAPSDHDQIVNDTGDVNETELKGKTIRVAVDPETADLKMTSACLEVICSYERPDLDPLLHYAIHSFGRHLELVDPSLTLPQHKIALGPQLVKVFIDERVIERWWTDSTPSLRRYWIYQDEEAEVVLKWLQDSAVIKDIPEEHKEWIKSLSSKSQLDADLFEHVGRFVARNWLQVGPPGILDVFDVLHGYVTKIKHRKDPSIALFEILETADWAQKQIGLEQLGYNESRNLARTLRDFGKNKEAIDQFKHTSTLAKENWLSQYGLAACYAVQGDFSTAIDIVEATSKAIRNGEFGKSEEAEGYLVDMSDDLATWNKRIGRNEVALAIYQEQLNVDIYDHYAAGNLIILLHQQARYTDLLELQQSLKNTTDEASGLNLWIKNIHEHSTNDTYHEAIFALAQDDSEFHVVFETYEEALDAAKARLLKERKAGNTSEEWFALSDQVQIMIRIATLCQRHSTGHPTREKCAIDHWLHIMEMDASYDPWLLSIQAEVRSQFALFCYEKAWLYPDTAADYLKHLEHITSSKKSDDGIWLLTSHPSRLLARYHALQGNLDKVKSILRFNVKYNLDLLSDDDPLNDWQAYRDLAVHFMFAEQYSDALAAWSLICPTSNNTDEAVEAVEANTEKNDDERLKGPRMHCGCSGSCGTLWTFADNFYVCKACDYSLFDKECLDKLRDGTLKRNTCNSEHEMLHVPAYDPAEHKRVGNGNIKVGEEVMTVEEWLRRVRRHWGLDLG</sequence>
<evidence type="ECO:0000313" key="5">
    <source>
        <dbReference type="Proteomes" id="UP001610446"/>
    </source>
</evidence>
<accession>A0ABR4JMJ1</accession>
<dbReference type="InterPro" id="IPR031350">
    <property type="entry name" value="Goodbye_dom"/>
</dbReference>
<organism evidence="4 5">
    <name type="scientific">Aspergillus pseudoustus</name>
    <dbReference type="NCBI Taxonomy" id="1810923"/>
    <lineage>
        <taxon>Eukaryota</taxon>
        <taxon>Fungi</taxon>
        <taxon>Dikarya</taxon>
        <taxon>Ascomycota</taxon>
        <taxon>Pezizomycotina</taxon>
        <taxon>Eurotiomycetes</taxon>
        <taxon>Eurotiomycetidae</taxon>
        <taxon>Eurotiales</taxon>
        <taxon>Aspergillaceae</taxon>
        <taxon>Aspergillus</taxon>
        <taxon>Aspergillus subgen. Nidulantes</taxon>
    </lineage>
</organism>
<proteinExistence type="predicted"/>